<sequence>ARRQYRSDPCGREIRLHEGFQVLHVRHLVGAAVDQPRHRPAGPH</sequence>
<gene>
    <name evidence="1" type="ORF">AVDCRST_MAG48-2506</name>
</gene>
<name>A0A6J4L091_9ACTN</name>
<protein>
    <submittedName>
        <fullName evidence="1">RNA polymerase sigma factor RpoD</fullName>
    </submittedName>
</protein>
<feature type="non-terminal residue" evidence="1">
    <location>
        <position position="1"/>
    </location>
</feature>
<dbReference type="EMBL" id="CADCTS010000360">
    <property type="protein sequence ID" value="CAA9318587.1"/>
    <property type="molecule type" value="Genomic_DNA"/>
</dbReference>
<feature type="non-terminal residue" evidence="1">
    <location>
        <position position="44"/>
    </location>
</feature>
<reference evidence="1" key="1">
    <citation type="submission" date="2020-02" db="EMBL/GenBank/DDBJ databases">
        <authorList>
            <person name="Meier V. D."/>
        </authorList>
    </citation>
    <scope>NUCLEOTIDE SEQUENCE</scope>
    <source>
        <strain evidence="1">AVDCRST_MAG48</strain>
    </source>
</reference>
<proteinExistence type="predicted"/>
<accession>A0A6J4L091</accession>
<organism evidence="1">
    <name type="scientific">uncultured Friedmanniella sp</name>
    <dbReference type="NCBI Taxonomy" id="335381"/>
    <lineage>
        <taxon>Bacteria</taxon>
        <taxon>Bacillati</taxon>
        <taxon>Actinomycetota</taxon>
        <taxon>Actinomycetes</taxon>
        <taxon>Propionibacteriales</taxon>
        <taxon>Nocardioidaceae</taxon>
        <taxon>Friedmanniella</taxon>
        <taxon>environmental samples</taxon>
    </lineage>
</organism>
<evidence type="ECO:0000313" key="1">
    <source>
        <dbReference type="EMBL" id="CAA9318587.1"/>
    </source>
</evidence>
<dbReference type="AlphaFoldDB" id="A0A6J4L091"/>